<keyword evidence="7 13" id="KW-0067">ATP-binding</keyword>
<dbReference type="InterPro" id="IPR023366">
    <property type="entry name" value="ATP_synth_asu-like_sf"/>
</dbReference>
<dbReference type="GO" id="GO:0005886">
    <property type="term" value="C:plasma membrane"/>
    <property type="evidence" value="ECO:0007669"/>
    <property type="project" value="UniProtKB-SubCell"/>
</dbReference>
<evidence type="ECO:0000256" key="2">
    <source>
        <dbReference type="ARBA" id="ARBA00004443"/>
    </source>
</evidence>
<dbReference type="FunFam" id="3.40.50.300:FF:002432">
    <property type="entry name" value="ATP synthase subunit alpha, mitochondrial"/>
    <property type="match status" value="1"/>
</dbReference>
<dbReference type="PANTHER" id="PTHR48082:SF2">
    <property type="entry name" value="ATP SYNTHASE SUBUNIT ALPHA, MITOCHONDRIAL"/>
    <property type="match status" value="1"/>
</dbReference>
<dbReference type="InterPro" id="IPR027417">
    <property type="entry name" value="P-loop_NTPase"/>
</dbReference>
<sequence length="531" mass="57566">MLSVRVAAAVARALPRRAGLVSKNALGSSFIAARNLHASNTRLQKTGTAEVSSILEERILGADTSVDLEETGRVLSIGDGIARVHGLRNVQAEEMVEFSSGLKGMSLNLEPDNVGVVVFGNDKLIKEGDIVKRTGAIVDGPIGSKTRRRVGLKAPGIIPRISVREPMQTGIKAVDSLVPIGRGQRELIIGDRQTGKTSIAIDTIINQKRFNDGTDEKKKLYCIYVAIGQKRSTVAQLVKRLTDADAMRYTIVVSATASDAAPLQYLAPYSGCSMGEYFRDNGKHALIIYDDLSKQAVAYRQMSLLLRRPPGREAYPGDVFYLHSRLLERAAKMNDSFGGGSLTALPVIETQAGDVSAYIPTNVISITDGQIFLETELFYKGIRPAINVGLSVSRVGSAAQTRAMKQVAGTMKLELAQYREVAAFAQFGSDLDAATQQLLSRGVRLTELLKQGQYSPMAIEEQVAVIYAGVRGYLDKLEPSKITKFEHAFLAHVISQHQALLGNIRTDGKISEQSDAKLKEIVTNFLAGFEA</sequence>
<dbReference type="Gene3D" id="1.20.150.20">
    <property type="entry name" value="ATP synthase alpha/beta chain, C-terminal domain"/>
    <property type="match status" value="1"/>
</dbReference>
<dbReference type="GO" id="GO:0046933">
    <property type="term" value="F:proton-transporting ATP synthase activity, rotational mechanism"/>
    <property type="evidence" value="ECO:0007669"/>
    <property type="project" value="InterPro"/>
</dbReference>
<evidence type="ECO:0000259" key="15">
    <source>
        <dbReference type="Pfam" id="PF00306"/>
    </source>
</evidence>
<dbReference type="SUPFAM" id="SSF52540">
    <property type="entry name" value="P-loop containing nucleoside triphosphate hydrolases"/>
    <property type="match status" value="1"/>
</dbReference>
<dbReference type="GO" id="GO:0043531">
    <property type="term" value="F:ADP binding"/>
    <property type="evidence" value="ECO:0007669"/>
    <property type="project" value="TreeGrafter"/>
</dbReference>
<feature type="domain" description="ATPase F1/V1/A1 complex alpha/beta subunit nucleotide-binding" evidence="14">
    <location>
        <begin position="170"/>
        <end position="393"/>
    </location>
</feature>
<dbReference type="FunFam" id="2.40.30.20:FF:000001">
    <property type="entry name" value="ATP synthase subunit alpha"/>
    <property type="match status" value="1"/>
</dbReference>
<evidence type="ECO:0000313" key="18">
    <source>
        <dbReference type="RefSeq" id="XP_022351503.1"/>
    </source>
</evidence>
<dbReference type="FunFam" id="1.20.150.20:FF:000001">
    <property type="entry name" value="ATP synthase subunit alpha"/>
    <property type="match status" value="1"/>
</dbReference>
<dbReference type="InterPro" id="IPR000793">
    <property type="entry name" value="ATP_synth_asu_C"/>
</dbReference>
<dbReference type="HAMAP" id="MF_01346">
    <property type="entry name" value="ATP_synth_alpha_bact"/>
    <property type="match status" value="1"/>
</dbReference>
<dbReference type="InterPro" id="IPR038376">
    <property type="entry name" value="ATP_synth_asu_C_sf"/>
</dbReference>
<dbReference type="Gene3D" id="2.40.30.20">
    <property type="match status" value="1"/>
</dbReference>
<dbReference type="CDD" id="cd18116">
    <property type="entry name" value="ATP-synt_F1_alpha_N"/>
    <property type="match status" value="1"/>
</dbReference>
<evidence type="ECO:0000259" key="14">
    <source>
        <dbReference type="Pfam" id="PF00006"/>
    </source>
</evidence>
<dbReference type="PIRSF" id="PIRSF039088">
    <property type="entry name" value="F_ATPase_subunit_alpha"/>
    <property type="match status" value="1"/>
</dbReference>
<dbReference type="InterPro" id="IPR036121">
    <property type="entry name" value="ATPase_F1/V1/A1_a/bsu_N_sf"/>
</dbReference>
<evidence type="ECO:0000256" key="7">
    <source>
        <dbReference type="ARBA" id="ARBA00022840"/>
    </source>
</evidence>
<evidence type="ECO:0000256" key="13">
    <source>
        <dbReference type="RuleBase" id="RU003551"/>
    </source>
</evidence>
<dbReference type="Proteomes" id="UP000248482">
    <property type="component" value="Unplaced"/>
</dbReference>
<name>A0A2Y9ISJ7_ENHLU</name>
<dbReference type="CDD" id="cd01132">
    <property type="entry name" value="F1-ATPase_alpha_CD"/>
    <property type="match status" value="1"/>
</dbReference>
<accession>A0A2Y9ISJ7</accession>
<feature type="domain" description="ATP synthase alpha subunit C-terminal" evidence="15">
    <location>
        <begin position="400"/>
        <end position="525"/>
    </location>
</feature>
<dbReference type="PANTHER" id="PTHR48082">
    <property type="entry name" value="ATP SYNTHASE SUBUNIT ALPHA, MITOCHONDRIAL"/>
    <property type="match status" value="1"/>
</dbReference>
<evidence type="ECO:0000256" key="8">
    <source>
        <dbReference type="ARBA" id="ARBA00023065"/>
    </source>
</evidence>
<dbReference type="CTD" id="498"/>
<dbReference type="InterPro" id="IPR000194">
    <property type="entry name" value="ATPase_F1/V1/A1_a/bsu_nucl-bd"/>
</dbReference>
<dbReference type="InterPro" id="IPR005294">
    <property type="entry name" value="ATP_synth_F1_asu"/>
</dbReference>
<evidence type="ECO:0000256" key="4">
    <source>
        <dbReference type="ARBA" id="ARBA00022448"/>
    </source>
</evidence>
<keyword evidence="17" id="KW-1185">Reference proteome</keyword>
<dbReference type="AlphaFoldDB" id="A0A2Y9ISJ7"/>
<evidence type="ECO:0000256" key="10">
    <source>
        <dbReference type="ARBA" id="ARBA00023196"/>
    </source>
</evidence>
<dbReference type="Gene3D" id="3.40.50.300">
    <property type="entry name" value="P-loop containing nucleotide triphosphate hydrolases"/>
    <property type="match status" value="1"/>
</dbReference>
<dbReference type="NCBIfam" id="TIGR00962">
    <property type="entry name" value="atpA"/>
    <property type="match status" value="1"/>
</dbReference>
<reference evidence="18" key="1">
    <citation type="submission" date="2025-08" db="UniProtKB">
        <authorList>
            <consortium name="RefSeq"/>
        </authorList>
    </citation>
    <scope>IDENTIFICATION</scope>
    <source>
        <tissue evidence="18">Blood</tissue>
    </source>
</reference>
<comment type="function">
    <text evidence="13">Produces ATP from ADP in the presence of a proton gradient across the membrane.</text>
</comment>
<organism evidence="17 18">
    <name type="scientific">Enhydra lutris kenyoni</name>
    <name type="common">northern sea otter</name>
    <dbReference type="NCBI Taxonomy" id="391180"/>
    <lineage>
        <taxon>Eukaryota</taxon>
        <taxon>Metazoa</taxon>
        <taxon>Chordata</taxon>
        <taxon>Craniata</taxon>
        <taxon>Vertebrata</taxon>
        <taxon>Euteleostomi</taxon>
        <taxon>Mammalia</taxon>
        <taxon>Eutheria</taxon>
        <taxon>Laurasiatheria</taxon>
        <taxon>Carnivora</taxon>
        <taxon>Caniformia</taxon>
        <taxon>Musteloidea</taxon>
        <taxon>Mustelidae</taxon>
        <taxon>Lutrinae</taxon>
        <taxon>Enhydra</taxon>
    </lineage>
</organism>
<dbReference type="Pfam" id="PF00306">
    <property type="entry name" value="ATP-synt_ab_C"/>
    <property type="match status" value="1"/>
</dbReference>
<evidence type="ECO:0000313" key="17">
    <source>
        <dbReference type="Proteomes" id="UP000248482"/>
    </source>
</evidence>
<evidence type="ECO:0000256" key="3">
    <source>
        <dbReference type="ARBA" id="ARBA00008936"/>
    </source>
</evidence>
<evidence type="ECO:0000259" key="16">
    <source>
        <dbReference type="Pfam" id="PF02874"/>
    </source>
</evidence>
<keyword evidence="5 13" id="KW-0547">Nucleotide-binding</keyword>
<dbReference type="PROSITE" id="PS00152">
    <property type="entry name" value="ATPASE_ALPHA_BETA"/>
    <property type="match status" value="1"/>
</dbReference>
<comment type="subcellular location">
    <subcellularLocation>
        <location evidence="1">Cell membrane</location>
        <topology evidence="1">Peripheral membrane protein</topology>
        <orientation evidence="1">Extracellular side</orientation>
    </subcellularLocation>
    <subcellularLocation>
        <location evidence="2">Mitochondrion inner membrane</location>
        <topology evidence="2">Peripheral membrane protein</topology>
        <orientation evidence="2">Matrix side</orientation>
    </subcellularLocation>
</comment>
<dbReference type="SUPFAM" id="SSF47917">
    <property type="entry name" value="C-terminal domain of alpha and beta subunits of F1 ATP synthase"/>
    <property type="match status" value="1"/>
</dbReference>
<dbReference type="GeneID" id="111142536"/>
<comment type="similarity">
    <text evidence="3 12">Belongs to the ATPase alpha/beta chains family.</text>
</comment>
<keyword evidence="6 12" id="KW-0375">Hydrogen ion transport</keyword>
<dbReference type="NCBIfam" id="NF009884">
    <property type="entry name" value="PRK13343.1"/>
    <property type="match status" value="1"/>
</dbReference>
<protein>
    <recommendedName>
        <fullName evidence="13">ATP synthase subunit alpha</fullName>
    </recommendedName>
</protein>
<evidence type="ECO:0000256" key="5">
    <source>
        <dbReference type="ARBA" id="ARBA00022741"/>
    </source>
</evidence>
<evidence type="ECO:0000256" key="11">
    <source>
        <dbReference type="ARBA" id="ARBA00023310"/>
    </source>
</evidence>
<dbReference type="RefSeq" id="XP_022351503.1">
    <property type="nucleotide sequence ID" value="XM_022495795.1"/>
</dbReference>
<feature type="domain" description="ATPase F1/V1/A1 complex alpha/beta subunit N-terminal" evidence="16">
    <location>
        <begin position="69"/>
        <end position="135"/>
    </location>
</feature>
<dbReference type="InterPro" id="IPR020003">
    <property type="entry name" value="ATPase_a/bsu_AS"/>
</dbReference>
<dbReference type="GO" id="GO:0005524">
    <property type="term" value="F:ATP binding"/>
    <property type="evidence" value="ECO:0007669"/>
    <property type="project" value="UniProtKB-KW"/>
</dbReference>
<keyword evidence="9" id="KW-0472">Membrane</keyword>
<dbReference type="SUPFAM" id="SSF50615">
    <property type="entry name" value="N-terminal domain of alpha and beta subunits of F1 ATP synthase"/>
    <property type="match status" value="1"/>
</dbReference>
<evidence type="ECO:0000256" key="6">
    <source>
        <dbReference type="ARBA" id="ARBA00022781"/>
    </source>
</evidence>
<evidence type="ECO:0000256" key="9">
    <source>
        <dbReference type="ARBA" id="ARBA00023136"/>
    </source>
</evidence>
<keyword evidence="10 13" id="KW-0139">CF(1)</keyword>
<dbReference type="Pfam" id="PF02874">
    <property type="entry name" value="ATP-synt_ab_N"/>
    <property type="match status" value="1"/>
</dbReference>
<keyword evidence="4 12" id="KW-0813">Transport</keyword>
<evidence type="ECO:0000256" key="1">
    <source>
        <dbReference type="ARBA" id="ARBA00004296"/>
    </source>
</evidence>
<dbReference type="InterPro" id="IPR033732">
    <property type="entry name" value="ATP_synth_F1_a_nt-bd_dom"/>
</dbReference>
<dbReference type="CDD" id="cd18113">
    <property type="entry name" value="ATP-synt_F1_alpha_C"/>
    <property type="match status" value="1"/>
</dbReference>
<keyword evidence="8 12" id="KW-0406">Ion transport</keyword>
<dbReference type="Pfam" id="PF00006">
    <property type="entry name" value="ATP-synt_ab"/>
    <property type="match status" value="1"/>
</dbReference>
<gene>
    <name evidence="18" type="primary">LOC111142536</name>
</gene>
<dbReference type="GO" id="GO:0005743">
    <property type="term" value="C:mitochondrial inner membrane"/>
    <property type="evidence" value="ECO:0007669"/>
    <property type="project" value="UniProtKB-SubCell"/>
</dbReference>
<dbReference type="InterPro" id="IPR004100">
    <property type="entry name" value="ATPase_F1/V1/A1_a/bsu_N"/>
</dbReference>
<dbReference type="GO" id="GO:0045259">
    <property type="term" value="C:proton-transporting ATP synthase complex"/>
    <property type="evidence" value="ECO:0007669"/>
    <property type="project" value="UniProtKB-KW"/>
</dbReference>
<proteinExistence type="inferred from homology"/>
<keyword evidence="11 13" id="KW-0066">ATP synthesis</keyword>
<evidence type="ECO:0000256" key="12">
    <source>
        <dbReference type="RuleBase" id="RU000339"/>
    </source>
</evidence>